<dbReference type="Proteomes" id="UP000298416">
    <property type="component" value="Unassembled WGS sequence"/>
</dbReference>
<comment type="caution">
    <text evidence="3">The sequence shown here is derived from an EMBL/GenBank/DDBJ whole genome shotgun (WGS) entry which is preliminary data.</text>
</comment>
<evidence type="ECO:0000256" key="2">
    <source>
        <dbReference type="SAM" id="Phobius"/>
    </source>
</evidence>
<feature type="region of interest" description="Disordered" evidence="1">
    <location>
        <begin position="79"/>
        <end position="113"/>
    </location>
</feature>
<dbReference type="EMBL" id="PNBA02000009">
    <property type="protein sequence ID" value="KAG6412800.1"/>
    <property type="molecule type" value="Genomic_DNA"/>
</dbReference>
<feature type="transmembrane region" description="Helical" evidence="2">
    <location>
        <begin position="188"/>
        <end position="209"/>
    </location>
</feature>
<evidence type="ECO:0000313" key="4">
    <source>
        <dbReference type="Proteomes" id="UP000298416"/>
    </source>
</evidence>
<organism evidence="3">
    <name type="scientific">Salvia splendens</name>
    <name type="common">Scarlet sage</name>
    <dbReference type="NCBI Taxonomy" id="180675"/>
    <lineage>
        <taxon>Eukaryota</taxon>
        <taxon>Viridiplantae</taxon>
        <taxon>Streptophyta</taxon>
        <taxon>Embryophyta</taxon>
        <taxon>Tracheophyta</taxon>
        <taxon>Spermatophyta</taxon>
        <taxon>Magnoliopsida</taxon>
        <taxon>eudicotyledons</taxon>
        <taxon>Gunneridae</taxon>
        <taxon>Pentapetalae</taxon>
        <taxon>asterids</taxon>
        <taxon>lamiids</taxon>
        <taxon>Lamiales</taxon>
        <taxon>Lamiaceae</taxon>
        <taxon>Nepetoideae</taxon>
        <taxon>Mentheae</taxon>
        <taxon>Salviinae</taxon>
        <taxon>Salvia</taxon>
        <taxon>Salvia subgen. Calosphace</taxon>
        <taxon>core Calosphace</taxon>
    </lineage>
</organism>
<gene>
    <name evidence="3" type="ORF">SASPL_125490</name>
</gene>
<proteinExistence type="predicted"/>
<dbReference type="PANTHER" id="PTHR35737:SF1">
    <property type="entry name" value="CRYPTIC LOCI REGULATOR"/>
    <property type="match status" value="1"/>
</dbReference>
<evidence type="ECO:0000313" key="3">
    <source>
        <dbReference type="EMBL" id="KAG6412800.1"/>
    </source>
</evidence>
<keyword evidence="2" id="KW-0812">Transmembrane</keyword>
<sequence length="233" mass="26094">MATEASYDNPDDWELINDNGFVFKRKKHPRLEPTVAAPPASEQNHRLLRRKRALLKLRERYLEEISRWELLSNTMTAMEQNASTQSMERHELHPSTSSDGASSSSEPSVADSNRRRLVDDLLSQVKEQEAIIVNVSNMCDIAEVLCSAKEGIVRQQLIDLPIWDPSPHELMAALAIRANCTMASICNMYLSLNGSAMSIGAGMGGVVVVRWRIRVFIRSFCDLYAGLFLDIGS</sequence>
<name>A0A8X8XDW5_SALSN</name>
<evidence type="ECO:0000256" key="1">
    <source>
        <dbReference type="SAM" id="MobiDB-lite"/>
    </source>
</evidence>
<keyword evidence="2" id="KW-0472">Membrane</keyword>
<reference evidence="3" key="1">
    <citation type="submission" date="2018-01" db="EMBL/GenBank/DDBJ databases">
        <authorList>
            <person name="Mao J.F."/>
        </authorList>
    </citation>
    <scope>NUCLEOTIDE SEQUENCE</scope>
    <source>
        <strain evidence="3">Huo1</strain>
        <tissue evidence="3">Leaf</tissue>
    </source>
</reference>
<dbReference type="AlphaFoldDB" id="A0A8X8XDW5"/>
<dbReference type="PANTHER" id="PTHR35737">
    <property type="entry name" value="CRYPTIC LOCI REGULATOR"/>
    <property type="match status" value="1"/>
</dbReference>
<protein>
    <submittedName>
        <fullName evidence="3">Uncharacterized protein</fullName>
    </submittedName>
</protein>
<feature type="compositionally biased region" description="Low complexity" evidence="1">
    <location>
        <begin position="94"/>
        <end position="111"/>
    </location>
</feature>
<reference evidence="3" key="2">
    <citation type="submission" date="2020-08" db="EMBL/GenBank/DDBJ databases">
        <title>Plant Genome Project.</title>
        <authorList>
            <person name="Zhang R.-G."/>
        </authorList>
    </citation>
    <scope>NUCLEOTIDE SEQUENCE</scope>
    <source>
        <strain evidence="3">Huo1</strain>
        <tissue evidence="3">Leaf</tissue>
    </source>
</reference>
<accession>A0A8X8XDW5</accession>
<keyword evidence="4" id="KW-1185">Reference proteome</keyword>
<keyword evidence="2" id="KW-1133">Transmembrane helix</keyword>